<name>A0AAV4H8V5_9GAST</name>
<proteinExistence type="inferred from homology"/>
<dbReference type="Gene3D" id="3.40.50.300">
    <property type="entry name" value="P-loop containing nucleotide triphosphate hydrolases"/>
    <property type="match status" value="1"/>
</dbReference>
<dbReference type="Proteomes" id="UP000762676">
    <property type="component" value="Unassembled WGS sequence"/>
</dbReference>
<evidence type="ECO:0000313" key="7">
    <source>
        <dbReference type="EMBL" id="GFR94688.1"/>
    </source>
</evidence>
<keyword evidence="2 4" id="KW-0547">Nucleotide-binding</keyword>
<dbReference type="GO" id="GO:0046872">
    <property type="term" value="F:metal ion binding"/>
    <property type="evidence" value="ECO:0007669"/>
    <property type="project" value="UniProtKB-KW"/>
</dbReference>
<dbReference type="PROSITE" id="PS51417">
    <property type="entry name" value="ARF"/>
    <property type="match status" value="1"/>
</dbReference>
<dbReference type="GO" id="GO:0030010">
    <property type="term" value="P:establishment of cell polarity"/>
    <property type="evidence" value="ECO:0007669"/>
    <property type="project" value="UniProtKB-ARBA"/>
</dbReference>
<evidence type="ECO:0000313" key="8">
    <source>
        <dbReference type="Proteomes" id="UP000762676"/>
    </source>
</evidence>
<dbReference type="InterPro" id="IPR024156">
    <property type="entry name" value="Small_GTPase_ARF"/>
</dbReference>
<evidence type="ECO:0000256" key="5">
    <source>
        <dbReference type="PIRSR" id="PIRSR606689-2"/>
    </source>
</evidence>
<dbReference type="NCBIfam" id="TIGR00231">
    <property type="entry name" value="small_GTP"/>
    <property type="match status" value="1"/>
</dbReference>
<comment type="similarity">
    <text evidence="1 6">Belongs to the small GTPase superfamily. Arf family.</text>
</comment>
<dbReference type="EMBL" id="BMAT01001888">
    <property type="protein sequence ID" value="GFR94688.1"/>
    <property type="molecule type" value="Genomic_DNA"/>
</dbReference>
<keyword evidence="5" id="KW-0479">Metal-binding</keyword>
<keyword evidence="8" id="KW-1185">Reference proteome</keyword>
<feature type="binding site" evidence="4">
    <location>
        <position position="63"/>
    </location>
    <ligand>
        <name>GTP</name>
        <dbReference type="ChEBI" id="CHEBI:37565"/>
    </ligand>
</feature>
<sequence>MGNWFCKRVDTRILIQGLDAAGKTSLLYRLKLGEIVTTIPTIGFNVETIVAGGLTITCWDLGGRDKIRPLYRHYYPNTQGFVYVIDSADKERLDDALDELVRFVFLEEESANTVVMILANKQDIPGAMTALEIEEALKQKYKLSPSSSHTVFVRPCSVISGEGVYEAFDEFSEQLRLKRAGKTKPGLLRFAGEETNAHVENGPKNNASLTETVGPKKNSDSLAMVNAKNFFRDPFSYMKSIFFRLEA</sequence>
<comment type="caution">
    <text evidence="7">The sequence shown here is derived from an EMBL/GenBank/DDBJ whole genome shotgun (WGS) entry which is preliminary data.</text>
</comment>
<evidence type="ECO:0000256" key="1">
    <source>
        <dbReference type="ARBA" id="ARBA00010290"/>
    </source>
</evidence>
<dbReference type="InterPro" id="IPR027417">
    <property type="entry name" value="P-loop_NTPase"/>
</dbReference>
<dbReference type="SMART" id="SM00175">
    <property type="entry name" value="RAB"/>
    <property type="match status" value="1"/>
</dbReference>
<protein>
    <submittedName>
        <fullName evidence="7">ADP-ribosylation factor 1</fullName>
    </submittedName>
</protein>
<dbReference type="GO" id="GO:0003924">
    <property type="term" value="F:GTPase activity"/>
    <property type="evidence" value="ECO:0007669"/>
    <property type="project" value="InterPro"/>
</dbReference>
<dbReference type="CDD" id="cd00878">
    <property type="entry name" value="Arf_Arl"/>
    <property type="match status" value="1"/>
</dbReference>
<dbReference type="SMART" id="SM00177">
    <property type="entry name" value="ARF"/>
    <property type="match status" value="1"/>
</dbReference>
<feature type="binding site" evidence="4">
    <location>
        <begin position="17"/>
        <end position="24"/>
    </location>
    <ligand>
        <name>GTP</name>
        <dbReference type="ChEBI" id="CHEBI:37565"/>
    </ligand>
</feature>
<feature type="binding site" evidence="4">
    <location>
        <begin position="120"/>
        <end position="123"/>
    </location>
    <ligand>
        <name>GTP</name>
        <dbReference type="ChEBI" id="CHEBI:37565"/>
    </ligand>
</feature>
<evidence type="ECO:0000256" key="6">
    <source>
        <dbReference type="RuleBase" id="RU003925"/>
    </source>
</evidence>
<dbReference type="SUPFAM" id="SSF52540">
    <property type="entry name" value="P-loop containing nucleoside triphosphate hydrolases"/>
    <property type="match status" value="1"/>
</dbReference>
<dbReference type="PANTHER" id="PTHR11711">
    <property type="entry name" value="ADP RIBOSYLATION FACTOR-RELATED"/>
    <property type="match status" value="1"/>
</dbReference>
<dbReference type="PRINTS" id="PR00328">
    <property type="entry name" value="SAR1GTPBP"/>
</dbReference>
<evidence type="ECO:0000256" key="2">
    <source>
        <dbReference type="ARBA" id="ARBA00022741"/>
    </source>
</evidence>
<dbReference type="InterPro" id="IPR005225">
    <property type="entry name" value="Small_GTP-bd"/>
</dbReference>
<keyword evidence="3 4" id="KW-0342">GTP-binding</keyword>
<feature type="binding site" evidence="5">
    <location>
        <position position="41"/>
    </location>
    <ligand>
        <name>Mg(2+)</name>
        <dbReference type="ChEBI" id="CHEBI:18420"/>
    </ligand>
</feature>
<organism evidence="7 8">
    <name type="scientific">Elysia marginata</name>
    <dbReference type="NCBI Taxonomy" id="1093978"/>
    <lineage>
        <taxon>Eukaryota</taxon>
        <taxon>Metazoa</taxon>
        <taxon>Spiralia</taxon>
        <taxon>Lophotrochozoa</taxon>
        <taxon>Mollusca</taxon>
        <taxon>Gastropoda</taxon>
        <taxon>Heterobranchia</taxon>
        <taxon>Euthyneura</taxon>
        <taxon>Panpulmonata</taxon>
        <taxon>Sacoglossa</taxon>
        <taxon>Placobranchoidea</taxon>
        <taxon>Plakobranchidae</taxon>
        <taxon>Elysia</taxon>
    </lineage>
</organism>
<dbReference type="AlphaFoldDB" id="A0AAV4H8V5"/>
<reference evidence="7 8" key="1">
    <citation type="journal article" date="2021" name="Elife">
        <title>Chloroplast acquisition without the gene transfer in kleptoplastic sea slugs, Plakobranchus ocellatus.</title>
        <authorList>
            <person name="Maeda T."/>
            <person name="Takahashi S."/>
            <person name="Yoshida T."/>
            <person name="Shimamura S."/>
            <person name="Takaki Y."/>
            <person name="Nagai Y."/>
            <person name="Toyoda A."/>
            <person name="Suzuki Y."/>
            <person name="Arimoto A."/>
            <person name="Ishii H."/>
            <person name="Satoh N."/>
            <person name="Nishiyama T."/>
            <person name="Hasebe M."/>
            <person name="Maruyama T."/>
            <person name="Minagawa J."/>
            <person name="Obokata J."/>
            <person name="Shigenobu S."/>
        </authorList>
    </citation>
    <scope>NUCLEOTIDE SEQUENCE [LARGE SCALE GENOMIC DNA]</scope>
</reference>
<dbReference type="FunFam" id="3.40.50.300:FF:000412">
    <property type="entry name" value="ADP-ribosylation factor 1"/>
    <property type="match status" value="1"/>
</dbReference>
<evidence type="ECO:0000256" key="3">
    <source>
        <dbReference type="ARBA" id="ARBA00023134"/>
    </source>
</evidence>
<gene>
    <name evidence="7" type="ORF">ElyMa_000925100</name>
</gene>
<evidence type="ECO:0000256" key="4">
    <source>
        <dbReference type="PIRSR" id="PIRSR606689-1"/>
    </source>
</evidence>
<dbReference type="InterPro" id="IPR006689">
    <property type="entry name" value="Small_GTPase_ARF/SAR"/>
</dbReference>
<dbReference type="GO" id="GO:0005525">
    <property type="term" value="F:GTP binding"/>
    <property type="evidence" value="ECO:0007669"/>
    <property type="project" value="UniProtKB-KW"/>
</dbReference>
<dbReference type="Pfam" id="PF00025">
    <property type="entry name" value="Arf"/>
    <property type="match status" value="1"/>
</dbReference>
<keyword evidence="5" id="KW-0460">Magnesium</keyword>
<feature type="binding site" evidence="5">
    <location>
        <position position="24"/>
    </location>
    <ligand>
        <name>Mg(2+)</name>
        <dbReference type="ChEBI" id="CHEBI:18420"/>
    </ligand>
</feature>
<dbReference type="SMART" id="SM00178">
    <property type="entry name" value="SAR"/>
    <property type="match status" value="1"/>
</dbReference>
<accession>A0AAV4H8V5</accession>